<dbReference type="InterPro" id="IPR004843">
    <property type="entry name" value="Calcineurin-like_PHP"/>
</dbReference>
<evidence type="ECO:0000259" key="1">
    <source>
        <dbReference type="Pfam" id="PF00149"/>
    </source>
</evidence>
<dbReference type="GO" id="GO:0016787">
    <property type="term" value="F:hydrolase activity"/>
    <property type="evidence" value="ECO:0007669"/>
    <property type="project" value="InterPro"/>
</dbReference>
<dbReference type="OrthoDB" id="19076at10239"/>
<accession>A0A172Q0K7</accession>
<evidence type="ECO:0000313" key="3">
    <source>
        <dbReference type="Proteomes" id="UP000225947"/>
    </source>
</evidence>
<name>A0A172Q0K7_9CAUD</name>
<sequence length="159" mass="18882">MSKFDHLKSGDILYLLGDISCNFRIKLQEFIKFFTYFKDKGVLVYIALGNHDEKFANMIMQAFQQVYKLNPHKYINHYFCLRDVKISDSLTTRITMSHYPLGSWDQSHRGSINLFGHCHGTYKDRKKFQYDVGLDVEHKVFSLDDIIEKYHQDIEDEKI</sequence>
<protein>
    <submittedName>
        <fullName evidence="2">Ser/Thr phosphatase family protein</fullName>
    </submittedName>
</protein>
<dbReference type="Proteomes" id="UP000225947">
    <property type="component" value="Segment"/>
</dbReference>
<dbReference type="Pfam" id="PF00149">
    <property type="entry name" value="Metallophos"/>
    <property type="match status" value="1"/>
</dbReference>
<dbReference type="Gene3D" id="3.60.21.10">
    <property type="match status" value="1"/>
</dbReference>
<gene>
    <name evidence="2" type="ORF">ME3_230</name>
</gene>
<dbReference type="SUPFAM" id="SSF56300">
    <property type="entry name" value="Metallo-dependent phosphatases"/>
    <property type="match status" value="1"/>
</dbReference>
<dbReference type="InterPro" id="IPR029052">
    <property type="entry name" value="Metallo-depent_PP-like"/>
</dbReference>
<organism evidence="2 3">
    <name type="scientific">Acinetobacter phage vB_AbaM_ME3</name>
    <dbReference type="NCBI Taxonomy" id="1837876"/>
    <lineage>
        <taxon>Viruses</taxon>
        <taxon>Duplodnaviria</taxon>
        <taxon>Heunggongvirae</taxon>
        <taxon>Uroviricota</taxon>
        <taxon>Caudoviricetes</taxon>
        <taxon>Metrivirus</taxon>
        <taxon>Metrivirus ME3</taxon>
    </lineage>
</organism>
<feature type="domain" description="Calcineurin-like phosphoesterase" evidence="1">
    <location>
        <begin position="4"/>
        <end position="106"/>
    </location>
</feature>
<proteinExistence type="predicted"/>
<dbReference type="EMBL" id="KU935715">
    <property type="protein sequence ID" value="AND75391.1"/>
    <property type="molecule type" value="Genomic_DNA"/>
</dbReference>
<reference evidence="3" key="1">
    <citation type="submission" date="2016-03" db="EMBL/GenBank/DDBJ databases">
        <title>Characterization of Acinetobacter baumannii phage vB_AbaM_ME3.</title>
        <authorList>
            <person name="Buttimer C.T.H."/>
            <person name="Elbreki M."/>
            <person name="Coffey A."/>
        </authorList>
    </citation>
    <scope>NUCLEOTIDE SEQUENCE [LARGE SCALE GENOMIC DNA]</scope>
</reference>
<evidence type="ECO:0000313" key="2">
    <source>
        <dbReference type="EMBL" id="AND75391.1"/>
    </source>
</evidence>
<keyword evidence="3" id="KW-1185">Reference proteome</keyword>